<comment type="caution">
    <text evidence="6">The sequence shown here is derived from an EMBL/GenBank/DDBJ whole genome shotgun (WGS) entry which is preliminary data.</text>
</comment>
<dbReference type="Pfam" id="PF00126">
    <property type="entry name" value="HTH_1"/>
    <property type="match status" value="1"/>
</dbReference>
<dbReference type="Gene3D" id="1.10.10.10">
    <property type="entry name" value="Winged helix-like DNA-binding domain superfamily/Winged helix DNA-binding domain"/>
    <property type="match status" value="1"/>
</dbReference>
<dbReference type="InterPro" id="IPR000847">
    <property type="entry name" value="LysR_HTH_N"/>
</dbReference>
<dbReference type="SUPFAM" id="SSF53850">
    <property type="entry name" value="Periplasmic binding protein-like II"/>
    <property type="match status" value="1"/>
</dbReference>
<evidence type="ECO:0000259" key="5">
    <source>
        <dbReference type="PROSITE" id="PS50931"/>
    </source>
</evidence>
<evidence type="ECO:0000256" key="3">
    <source>
        <dbReference type="ARBA" id="ARBA00023125"/>
    </source>
</evidence>
<accession>A0ABS8K0V8</accession>
<evidence type="ECO:0000313" key="7">
    <source>
        <dbReference type="Proteomes" id="UP001431019"/>
    </source>
</evidence>
<dbReference type="InterPro" id="IPR050950">
    <property type="entry name" value="HTH-type_LysR_regulators"/>
</dbReference>
<keyword evidence="7" id="KW-1185">Reference proteome</keyword>
<dbReference type="InterPro" id="IPR036388">
    <property type="entry name" value="WH-like_DNA-bd_sf"/>
</dbReference>
<dbReference type="InterPro" id="IPR005119">
    <property type="entry name" value="LysR_subst-bd"/>
</dbReference>
<protein>
    <submittedName>
        <fullName evidence="6">LysR family transcriptional regulator</fullName>
    </submittedName>
</protein>
<sequence length="295" mass="31876">MKNHQLRAFLALAEGGSLVKAAARLNKTTAAVSKTIRELEERFEVSLFQRTPHGMPLTAAGRILLPRAQSILAEMVRADEELRTHRGLHQERLRVGLTPAVSVLLGPKVIERFVGQLPDIRLEVFEYQREQMSHRLDDGSLDVALCAIPSFMNRSADPVGELLFSTEFSLAVHSDGDLAGARSLADLQEALWVYTDPSGAQESFIANAFIEADLQPPLRALLCTASGLGVALALNTSAVVLVARPIAEANARVTVLPLLPDTPTLSVYSLVRPSESSSSLVDAFLQIVHASVGGR</sequence>
<comment type="similarity">
    <text evidence="1">Belongs to the LysR transcriptional regulatory family.</text>
</comment>
<reference evidence="6 7" key="1">
    <citation type="submission" date="2021-11" db="EMBL/GenBank/DDBJ databases">
        <authorList>
            <person name="Oh E.-T."/>
            <person name="Kim S.-B."/>
        </authorList>
    </citation>
    <scope>NUCLEOTIDE SEQUENCE [LARGE SCALE GENOMIC DNA]</scope>
    <source>
        <strain evidence="6 7">MMS20-SJTR3</strain>
    </source>
</reference>
<dbReference type="SUPFAM" id="SSF46785">
    <property type="entry name" value="Winged helix' DNA-binding domain"/>
    <property type="match status" value="1"/>
</dbReference>
<keyword evidence="4" id="KW-0804">Transcription</keyword>
<evidence type="ECO:0000256" key="1">
    <source>
        <dbReference type="ARBA" id="ARBA00009437"/>
    </source>
</evidence>
<dbReference type="EMBL" id="JAJITD010000013">
    <property type="protein sequence ID" value="MCC8395718.1"/>
    <property type="molecule type" value="Genomic_DNA"/>
</dbReference>
<dbReference type="Proteomes" id="UP001431019">
    <property type="component" value="Unassembled WGS sequence"/>
</dbReference>
<evidence type="ECO:0000313" key="6">
    <source>
        <dbReference type="EMBL" id="MCC8395718.1"/>
    </source>
</evidence>
<dbReference type="RefSeq" id="WP_230512076.1">
    <property type="nucleotide sequence ID" value="NZ_JAJITD010000013.1"/>
</dbReference>
<dbReference type="PANTHER" id="PTHR30419">
    <property type="entry name" value="HTH-TYPE TRANSCRIPTIONAL REGULATOR YBHD"/>
    <property type="match status" value="1"/>
</dbReference>
<dbReference type="InterPro" id="IPR036390">
    <property type="entry name" value="WH_DNA-bd_sf"/>
</dbReference>
<feature type="domain" description="HTH lysR-type" evidence="5">
    <location>
        <begin position="1"/>
        <end position="58"/>
    </location>
</feature>
<keyword evidence="2" id="KW-0805">Transcription regulation</keyword>
<keyword evidence="3" id="KW-0238">DNA-binding</keyword>
<evidence type="ECO:0000256" key="4">
    <source>
        <dbReference type="ARBA" id="ARBA00023163"/>
    </source>
</evidence>
<evidence type="ECO:0000256" key="2">
    <source>
        <dbReference type="ARBA" id="ARBA00023015"/>
    </source>
</evidence>
<dbReference type="Gene3D" id="3.40.190.10">
    <property type="entry name" value="Periplasmic binding protein-like II"/>
    <property type="match status" value="2"/>
</dbReference>
<dbReference type="PROSITE" id="PS50931">
    <property type="entry name" value="HTH_LYSR"/>
    <property type="match status" value="1"/>
</dbReference>
<proteinExistence type="inferred from homology"/>
<dbReference type="Pfam" id="PF03466">
    <property type="entry name" value="LysR_substrate"/>
    <property type="match status" value="1"/>
</dbReference>
<dbReference type="PANTHER" id="PTHR30419:SF30">
    <property type="entry name" value="LYSR FAMILY TRANSCRIPTIONAL REGULATOR"/>
    <property type="match status" value="1"/>
</dbReference>
<gene>
    <name evidence="6" type="ORF">LJ656_24345</name>
</gene>
<name>A0ABS8K0V8_9BURK</name>
<organism evidence="6 7">
    <name type="scientific">Paraburkholderia sejongensis</name>
    <dbReference type="NCBI Taxonomy" id="2886946"/>
    <lineage>
        <taxon>Bacteria</taxon>
        <taxon>Pseudomonadati</taxon>
        <taxon>Pseudomonadota</taxon>
        <taxon>Betaproteobacteria</taxon>
        <taxon>Burkholderiales</taxon>
        <taxon>Burkholderiaceae</taxon>
        <taxon>Paraburkholderia</taxon>
    </lineage>
</organism>